<dbReference type="AlphaFoldDB" id="A0A7J6Q944"/>
<dbReference type="EMBL" id="JABANO010034472">
    <property type="protein sequence ID" value="KAF4705094.1"/>
    <property type="molecule type" value="Genomic_DNA"/>
</dbReference>
<keyword evidence="2" id="KW-1185">Reference proteome</keyword>
<evidence type="ECO:0000313" key="2">
    <source>
        <dbReference type="Proteomes" id="UP000553632"/>
    </source>
</evidence>
<reference evidence="1 2" key="1">
    <citation type="submission" date="2020-04" db="EMBL/GenBank/DDBJ databases">
        <title>Perkinsus olseni comparative genomics.</title>
        <authorList>
            <person name="Bogema D.R."/>
        </authorList>
    </citation>
    <scope>NUCLEOTIDE SEQUENCE [LARGE SCALE GENOMIC DNA]</scope>
    <source>
        <strain evidence="1 2">ATCC PRA-207</strain>
    </source>
</reference>
<comment type="caution">
    <text evidence="1">The sequence shown here is derived from an EMBL/GenBank/DDBJ whole genome shotgun (WGS) entry which is preliminary data.</text>
</comment>
<evidence type="ECO:0000313" key="1">
    <source>
        <dbReference type="EMBL" id="KAF4705094.1"/>
    </source>
</evidence>
<name>A0A7J6Q944_PEROL</name>
<dbReference type="Proteomes" id="UP000553632">
    <property type="component" value="Unassembled WGS sequence"/>
</dbReference>
<gene>
    <name evidence="1" type="ORF">FOZ63_028718</name>
</gene>
<proteinExistence type="predicted"/>
<accession>A0A7J6Q944</accession>
<protein>
    <submittedName>
        <fullName evidence="1">Uncharacterized protein</fullName>
    </submittedName>
</protein>
<sequence length="351" mass="38823">MNVTEASLMAAQIFSFVASPYPGRFYRTVGATNMYMDVYESESVVFLLQGHDLPTYVSGHLPLKGDGSSYSLDIDGAELQELYGNITKFQMSVQDKDLTTFSFNDVDAVSTALQGETTVLMRVGFEFMPGTFIHLGAGNAPVTLRFQIESDGGLEVAVLCDGKSLLSALQLSRQETDYGSVYYAIESSRTDSLSALQAWVKLNCPLPAHGVYDLSTATIATTVTIYTQLGGAPVGWPGGIDRIPLVRKRSYQLTGGQVTGEYSYLIPKLHLPKKDARPRDAYVDLAKLDSDRQRMVYRQTVSDGNNQARVVQFEIYRRQPEIFYKVNGLQRSVETWKVQFAAVHSLDPVVC</sequence>
<organism evidence="1 2">
    <name type="scientific">Perkinsus olseni</name>
    <name type="common">Perkinsus atlanticus</name>
    <dbReference type="NCBI Taxonomy" id="32597"/>
    <lineage>
        <taxon>Eukaryota</taxon>
        <taxon>Sar</taxon>
        <taxon>Alveolata</taxon>
        <taxon>Perkinsozoa</taxon>
        <taxon>Perkinsea</taxon>
        <taxon>Perkinsida</taxon>
        <taxon>Perkinsidae</taxon>
        <taxon>Perkinsus</taxon>
    </lineage>
</organism>